<dbReference type="PATRIC" id="fig|159743.3.peg.3068"/>
<evidence type="ECO:0000259" key="6">
    <source>
        <dbReference type="Pfam" id="PF12867"/>
    </source>
</evidence>
<dbReference type="Pfam" id="PF12867">
    <property type="entry name" value="DinB_2"/>
    <property type="match status" value="1"/>
</dbReference>
<feature type="binding site" evidence="5">
    <location>
        <position position="163"/>
    </location>
    <ligand>
        <name>Zn(2+)</name>
        <dbReference type="ChEBI" id="CHEBI:29105"/>
    </ligand>
</feature>
<comment type="subcellular location">
    <subcellularLocation>
        <location evidence="5">Cytoplasm</location>
    </subcellularLocation>
</comment>
<keyword evidence="4 5" id="KW-0862">Zinc</keyword>
<comment type="caution">
    <text evidence="7">The sequence shown here is derived from an EMBL/GenBank/DDBJ whole genome shotgun (WGS) entry which is preliminary data.</text>
</comment>
<gene>
    <name evidence="7" type="ORF">QD47_13805</name>
</gene>
<keyword evidence="8" id="KW-1185">Reference proteome</keyword>
<dbReference type="GO" id="GO:0008270">
    <property type="term" value="F:zinc ion binding"/>
    <property type="evidence" value="ECO:0007669"/>
    <property type="project" value="UniProtKB-UniRule"/>
</dbReference>
<dbReference type="RefSeq" id="WP_044646681.1">
    <property type="nucleotide sequence ID" value="NZ_JTHP01000025.1"/>
</dbReference>
<evidence type="ECO:0000256" key="2">
    <source>
        <dbReference type="ARBA" id="ARBA00022723"/>
    </source>
</evidence>
<comment type="similarity">
    <text evidence="5">Belongs to the metal hydrolase YfiT family.</text>
</comment>
<dbReference type="InterPro" id="IPR034660">
    <property type="entry name" value="DinB/YfiT-like"/>
</dbReference>
<evidence type="ECO:0000313" key="8">
    <source>
        <dbReference type="Proteomes" id="UP000032534"/>
    </source>
</evidence>
<feature type="domain" description="DinB-like" evidence="6">
    <location>
        <begin position="33"/>
        <end position="167"/>
    </location>
</feature>
<evidence type="ECO:0000256" key="1">
    <source>
        <dbReference type="ARBA" id="ARBA00022490"/>
    </source>
</evidence>
<dbReference type="SUPFAM" id="SSF109854">
    <property type="entry name" value="DinB/YfiT-like putative metalloenzymes"/>
    <property type="match status" value="1"/>
</dbReference>
<dbReference type="InterPro" id="IPR024775">
    <property type="entry name" value="DinB-like"/>
</dbReference>
<evidence type="ECO:0000313" key="7">
    <source>
        <dbReference type="EMBL" id="KJD45065.1"/>
    </source>
</evidence>
<dbReference type="NCBIfam" id="NF009807">
    <property type="entry name" value="PRK13291.1"/>
    <property type="match status" value="1"/>
</dbReference>
<keyword evidence="1 5" id="KW-0963">Cytoplasm</keyword>
<comment type="function">
    <text evidence="5">Possible metal-dependent hydrolase.</text>
</comment>
<dbReference type="HAMAP" id="MF_01256">
    <property type="entry name" value="YfiT_hydrol"/>
    <property type="match status" value="1"/>
</dbReference>
<comment type="cofactor">
    <cofactor evidence="5">
        <name>Zn(2+)</name>
        <dbReference type="ChEBI" id="CHEBI:29105"/>
    </cofactor>
    <text evidence="5">Binds 1 zinc ion per subunit.</text>
</comment>
<organism evidence="7 8">
    <name type="scientific">Paenibacillus terrae</name>
    <dbReference type="NCBI Taxonomy" id="159743"/>
    <lineage>
        <taxon>Bacteria</taxon>
        <taxon>Bacillati</taxon>
        <taxon>Bacillota</taxon>
        <taxon>Bacilli</taxon>
        <taxon>Bacillales</taxon>
        <taxon>Paenibacillaceae</taxon>
        <taxon>Paenibacillus</taxon>
    </lineage>
</organism>
<feature type="binding site" evidence="5">
    <location>
        <position position="66"/>
    </location>
    <ligand>
        <name>Zn(2+)</name>
        <dbReference type="ChEBI" id="CHEBI:29105"/>
    </ligand>
</feature>
<protein>
    <recommendedName>
        <fullName evidence="5">Putative metal-dependent hydrolase QD47_13805</fullName>
        <ecNumber evidence="5">3.-.-.-</ecNumber>
    </recommendedName>
</protein>
<keyword evidence="2 5" id="KW-0479">Metal-binding</keyword>
<proteinExistence type="inferred from homology"/>
<dbReference type="AlphaFoldDB" id="A0A0D7X0Y0"/>
<keyword evidence="3 5" id="KW-0378">Hydrolase</keyword>
<comment type="subunit">
    <text evidence="5">Homodimer.</text>
</comment>
<dbReference type="InterPro" id="IPR023774">
    <property type="entry name" value="Put_metal_dep_hydrolase_YfiT"/>
</dbReference>
<accession>A0A0D7X0Y0</accession>
<dbReference type="EMBL" id="JTHP01000025">
    <property type="protein sequence ID" value="KJD45065.1"/>
    <property type="molecule type" value="Genomic_DNA"/>
</dbReference>
<name>A0A0D7X0Y0_9BACL</name>
<reference evidence="7 8" key="1">
    <citation type="submission" date="2014-11" db="EMBL/GenBank/DDBJ databases">
        <title>Draft Genome Sequences of Paenibacillus polymyxa NRRL B-30509 and Paenibacillus terrae NRRL B-30644, Strains from a Poultry Environment that Produce Tridecaptin A and Paenicidins.</title>
        <authorList>
            <person name="van Belkum M.J."/>
            <person name="Lohans C.T."/>
            <person name="Vederas J.C."/>
        </authorList>
    </citation>
    <scope>NUCLEOTIDE SEQUENCE [LARGE SCALE GENOMIC DNA]</scope>
    <source>
        <strain evidence="7 8">NRRL B-30644</strain>
    </source>
</reference>
<dbReference type="Proteomes" id="UP000032534">
    <property type="component" value="Unassembled WGS sequence"/>
</dbReference>
<evidence type="ECO:0000256" key="4">
    <source>
        <dbReference type="ARBA" id="ARBA00022833"/>
    </source>
</evidence>
<dbReference type="OrthoDB" id="9796039at2"/>
<evidence type="ECO:0000256" key="5">
    <source>
        <dbReference type="HAMAP-Rule" id="MF_01256"/>
    </source>
</evidence>
<sequence>MDHDLRYPIGPFVVPDTITEEQLVAWTQDIAELPSQLRQAVEGLDEQQMNTPYREGGWTVRQVVHHLADSHMNGYIRFKLALTEDTPTIKPYDEGRWAEIPDARELPLEPSLQLLEGLHERWVVVLRSLGADQLHRTFIHPESGQTIRLERNIGIYAWHGKHHIAHITSLRERNAW</sequence>
<dbReference type="Gene3D" id="1.20.120.450">
    <property type="entry name" value="dinb family like domain"/>
    <property type="match status" value="1"/>
</dbReference>
<feature type="binding site" evidence="5">
    <location>
        <position position="159"/>
    </location>
    <ligand>
        <name>Zn(2+)</name>
        <dbReference type="ChEBI" id="CHEBI:29105"/>
    </ligand>
</feature>
<dbReference type="GO" id="GO:0016787">
    <property type="term" value="F:hydrolase activity"/>
    <property type="evidence" value="ECO:0007669"/>
    <property type="project" value="UniProtKB-UniRule"/>
</dbReference>
<dbReference type="EC" id="3.-.-.-" evidence="5"/>
<evidence type="ECO:0000256" key="3">
    <source>
        <dbReference type="ARBA" id="ARBA00022801"/>
    </source>
</evidence>
<dbReference type="GO" id="GO:0005737">
    <property type="term" value="C:cytoplasm"/>
    <property type="evidence" value="ECO:0007669"/>
    <property type="project" value="UniProtKB-SubCell"/>
</dbReference>